<dbReference type="GO" id="GO:0051726">
    <property type="term" value="P:regulation of cell cycle"/>
    <property type="evidence" value="ECO:0007669"/>
    <property type="project" value="TreeGrafter"/>
</dbReference>
<feature type="region of interest" description="Disordered" evidence="7">
    <location>
        <begin position="1"/>
        <end position="40"/>
    </location>
</feature>
<dbReference type="EMBL" id="KQ976424">
    <property type="protein sequence ID" value="KYM88607.1"/>
    <property type="molecule type" value="Genomic_DNA"/>
</dbReference>
<evidence type="ECO:0000259" key="8">
    <source>
        <dbReference type="PROSITE" id="PS50089"/>
    </source>
</evidence>
<dbReference type="SMART" id="SM00238">
    <property type="entry name" value="BIR"/>
    <property type="match status" value="2"/>
</dbReference>
<sequence length="498" mass="56318">MKANSERIGNKRNKREKNTKAKECKNTTGDYSNEASRAVQQRNIRKTTRLAKQDGCKIDGESGLERIELRDKAVAWKLRGKTKPSVAVHGNLIAQIDSWVHRKQLYNYITKMTEYIEQCIFPRNHLQRKSPIKSHIFIEEDEVDNGSSMSLDYRFESARLASFKNWPCSWTKPEELAAAGFFYTGESDKVKCFECNIEICQWREEDNPMVDHQRWSGKCRFIRKIPCGNVPIGTDPSAIPAPVPKGMDVCGPYGSIYMPFSGPDHEDREIEERVNSTLKELTSRPKHPEYASYAARLASYDRWPKAMSQTKEELATAGFYYTGSGDQTLCYHCGGGLRDWEPNDDPWVEHAKWFEYCPYLLLTKGIEFVSNITGRTYIGAENIPSAVDKLNEKLEKADSESTASGSSQNSISSEVTNNNTEASAVSSEAKSEEQSVQSQGDKPCDKDARLCKICYSREVRIVFMPCGHLLACAECAKNMKICGVCRKNVELTVQVYIS</sequence>
<evidence type="ECO:0000313" key="9">
    <source>
        <dbReference type="EMBL" id="KYM88607.1"/>
    </source>
</evidence>
<feature type="compositionally biased region" description="Polar residues" evidence="7">
    <location>
        <begin position="400"/>
        <end position="420"/>
    </location>
</feature>
<dbReference type="CDD" id="cd16510">
    <property type="entry name" value="RING-HC_IAPs"/>
    <property type="match status" value="1"/>
</dbReference>
<dbReference type="Pfam" id="PF13920">
    <property type="entry name" value="zf-C3HC4_3"/>
    <property type="match status" value="1"/>
</dbReference>
<dbReference type="FunFam" id="1.10.1170.10:FF:000002">
    <property type="entry name" value="Baculoviral IAP repeat containing 7"/>
    <property type="match status" value="1"/>
</dbReference>
<name>A0A195BQ09_9HYME</name>
<feature type="region of interest" description="Disordered" evidence="7">
    <location>
        <begin position="394"/>
        <end position="443"/>
    </location>
</feature>
<dbReference type="GO" id="GO:0005737">
    <property type="term" value="C:cytoplasm"/>
    <property type="evidence" value="ECO:0007669"/>
    <property type="project" value="TreeGrafter"/>
</dbReference>
<dbReference type="STRING" id="520822.A0A195BQ09"/>
<dbReference type="SUPFAM" id="SSF57924">
    <property type="entry name" value="Inhibitor of apoptosis (IAP) repeat"/>
    <property type="match status" value="2"/>
</dbReference>
<keyword evidence="2" id="KW-0053">Apoptosis</keyword>
<accession>A0A195BQ09</accession>
<dbReference type="Gene3D" id="3.30.40.10">
    <property type="entry name" value="Zinc/RING finger domain, C3HC4 (zinc finger)"/>
    <property type="match status" value="1"/>
</dbReference>
<dbReference type="PROSITE" id="PS50143">
    <property type="entry name" value="BIR_REPEAT_2"/>
    <property type="match status" value="2"/>
</dbReference>
<feature type="domain" description="RING-type" evidence="8">
    <location>
        <begin position="451"/>
        <end position="486"/>
    </location>
</feature>
<dbReference type="InterPro" id="IPR050784">
    <property type="entry name" value="IAP"/>
</dbReference>
<dbReference type="FunFam" id="1.10.1170.10:FF:000003">
    <property type="entry name" value="E3 ubiquitin-protein ligase XIAP"/>
    <property type="match status" value="1"/>
</dbReference>
<dbReference type="AlphaFoldDB" id="A0A195BQ09"/>
<evidence type="ECO:0000256" key="5">
    <source>
        <dbReference type="ARBA" id="ARBA00022833"/>
    </source>
</evidence>
<protein>
    <submittedName>
        <fullName evidence="9">Apoptosis 1 inhibitor</fullName>
    </submittedName>
</protein>
<evidence type="ECO:0000313" key="10">
    <source>
        <dbReference type="Proteomes" id="UP000078540"/>
    </source>
</evidence>
<feature type="compositionally biased region" description="Polar residues" evidence="7">
    <location>
        <begin position="26"/>
        <end position="40"/>
    </location>
</feature>
<evidence type="ECO:0000256" key="7">
    <source>
        <dbReference type="SAM" id="MobiDB-lite"/>
    </source>
</evidence>
<dbReference type="GO" id="GO:0005634">
    <property type="term" value="C:nucleus"/>
    <property type="evidence" value="ECO:0007669"/>
    <property type="project" value="TreeGrafter"/>
</dbReference>
<keyword evidence="10" id="KW-1185">Reference proteome</keyword>
<keyword evidence="3" id="KW-0479">Metal-binding</keyword>
<dbReference type="PANTHER" id="PTHR10044:SF174">
    <property type="entry name" value="DEATH-ASSOCIATED INHIBITOR OF APOPTOSIS 1"/>
    <property type="match status" value="1"/>
</dbReference>
<organism evidence="9 10">
    <name type="scientific">Atta colombica</name>
    <dbReference type="NCBI Taxonomy" id="520822"/>
    <lineage>
        <taxon>Eukaryota</taxon>
        <taxon>Metazoa</taxon>
        <taxon>Ecdysozoa</taxon>
        <taxon>Arthropoda</taxon>
        <taxon>Hexapoda</taxon>
        <taxon>Insecta</taxon>
        <taxon>Pterygota</taxon>
        <taxon>Neoptera</taxon>
        <taxon>Endopterygota</taxon>
        <taxon>Hymenoptera</taxon>
        <taxon>Apocrita</taxon>
        <taxon>Aculeata</taxon>
        <taxon>Formicoidea</taxon>
        <taxon>Formicidae</taxon>
        <taxon>Myrmicinae</taxon>
        <taxon>Atta</taxon>
    </lineage>
</organism>
<dbReference type="PROSITE" id="PS50089">
    <property type="entry name" value="ZF_RING_2"/>
    <property type="match status" value="1"/>
</dbReference>
<dbReference type="InterPro" id="IPR001370">
    <property type="entry name" value="BIR_rpt"/>
</dbReference>
<evidence type="ECO:0000256" key="3">
    <source>
        <dbReference type="ARBA" id="ARBA00022723"/>
    </source>
</evidence>
<keyword evidence="4 6" id="KW-0863">Zinc-finger</keyword>
<proteinExistence type="inferred from homology"/>
<dbReference type="GO" id="GO:0008270">
    <property type="term" value="F:zinc ion binding"/>
    <property type="evidence" value="ECO:0007669"/>
    <property type="project" value="UniProtKB-KW"/>
</dbReference>
<dbReference type="GO" id="GO:0043066">
    <property type="term" value="P:negative regulation of apoptotic process"/>
    <property type="evidence" value="ECO:0007669"/>
    <property type="project" value="TreeGrafter"/>
</dbReference>
<reference evidence="9 10" key="1">
    <citation type="submission" date="2015-09" db="EMBL/GenBank/DDBJ databases">
        <title>Atta colombica WGS genome.</title>
        <authorList>
            <person name="Nygaard S."/>
            <person name="Hu H."/>
            <person name="Boomsma J."/>
            <person name="Zhang G."/>
        </authorList>
    </citation>
    <scope>NUCLEOTIDE SEQUENCE [LARGE SCALE GENOMIC DNA]</scope>
    <source>
        <strain evidence="9">Treedump-2</strain>
        <tissue evidence="9">Whole body</tissue>
    </source>
</reference>
<feature type="compositionally biased region" description="Low complexity" evidence="7">
    <location>
        <begin position="421"/>
        <end position="439"/>
    </location>
</feature>
<dbReference type="CDD" id="cd00022">
    <property type="entry name" value="BIR"/>
    <property type="match status" value="2"/>
</dbReference>
<keyword evidence="5" id="KW-0862">Zinc</keyword>
<dbReference type="InterPro" id="IPR001841">
    <property type="entry name" value="Znf_RING"/>
</dbReference>
<gene>
    <name evidence="9" type="ORF">ALC53_03091</name>
</gene>
<dbReference type="InterPro" id="IPR013083">
    <property type="entry name" value="Znf_RING/FYVE/PHD"/>
</dbReference>
<dbReference type="PANTHER" id="PTHR10044">
    <property type="entry name" value="INHIBITOR OF APOPTOSIS"/>
    <property type="match status" value="1"/>
</dbReference>
<comment type="similarity">
    <text evidence="1">Belongs to the IAP family.</text>
</comment>
<evidence type="ECO:0000256" key="2">
    <source>
        <dbReference type="ARBA" id="ARBA00022703"/>
    </source>
</evidence>
<dbReference type="Proteomes" id="UP000078540">
    <property type="component" value="Unassembled WGS sequence"/>
</dbReference>
<dbReference type="Gene3D" id="1.10.1170.10">
    <property type="entry name" value="Inhibitor Of Apoptosis Protein (2mihbC-IAP-1), Chain A"/>
    <property type="match status" value="2"/>
</dbReference>
<evidence type="ECO:0000256" key="1">
    <source>
        <dbReference type="ARBA" id="ARBA00006672"/>
    </source>
</evidence>
<feature type="compositionally biased region" description="Basic and acidic residues" evidence="7">
    <location>
        <begin position="16"/>
        <end position="25"/>
    </location>
</feature>
<dbReference type="GO" id="GO:0006915">
    <property type="term" value="P:apoptotic process"/>
    <property type="evidence" value="ECO:0007669"/>
    <property type="project" value="UniProtKB-KW"/>
</dbReference>
<dbReference type="Pfam" id="PF00653">
    <property type="entry name" value="BIR"/>
    <property type="match status" value="2"/>
</dbReference>
<evidence type="ECO:0000256" key="4">
    <source>
        <dbReference type="ARBA" id="ARBA00022771"/>
    </source>
</evidence>
<dbReference type="GO" id="GO:0043027">
    <property type="term" value="F:cysteine-type endopeptidase inhibitor activity involved in apoptotic process"/>
    <property type="evidence" value="ECO:0007669"/>
    <property type="project" value="TreeGrafter"/>
</dbReference>
<evidence type="ECO:0000256" key="6">
    <source>
        <dbReference type="PROSITE-ProRule" id="PRU00175"/>
    </source>
</evidence>